<feature type="transmembrane region" description="Helical" evidence="1">
    <location>
        <begin position="92"/>
        <end position="112"/>
    </location>
</feature>
<gene>
    <name evidence="2" type="ORF">VNO80_03846</name>
</gene>
<name>A0AAN9NSI7_PHACN</name>
<protein>
    <submittedName>
        <fullName evidence="2">Uncharacterized protein</fullName>
    </submittedName>
</protein>
<sequence>MLQEKQRQTYIKIIRYSKPRYCSTRPKKNALGLTVSQAEEEPFFVIVSETQPSPPFIYAFKVSSSLSLFHLSCVRISKHSLNNCKILNPQNLLVSFSFVISFMIFPLSDWILPSSSLAARCHFRRRF</sequence>
<reference evidence="2 3" key="1">
    <citation type="submission" date="2024-01" db="EMBL/GenBank/DDBJ databases">
        <title>The genomes of 5 underutilized Papilionoideae crops provide insights into root nodulation and disease resistanc.</title>
        <authorList>
            <person name="Jiang F."/>
        </authorList>
    </citation>
    <scope>NUCLEOTIDE SEQUENCE [LARGE SCALE GENOMIC DNA]</scope>
    <source>
        <strain evidence="2">JINMINGXINNONG_FW02</strain>
        <tissue evidence="2">Leaves</tissue>
    </source>
</reference>
<dbReference type="AlphaFoldDB" id="A0AAN9NSI7"/>
<keyword evidence="3" id="KW-1185">Reference proteome</keyword>
<keyword evidence="1" id="KW-1133">Transmembrane helix</keyword>
<organism evidence="2 3">
    <name type="scientific">Phaseolus coccineus</name>
    <name type="common">Scarlet runner bean</name>
    <name type="synonym">Phaseolus multiflorus</name>
    <dbReference type="NCBI Taxonomy" id="3886"/>
    <lineage>
        <taxon>Eukaryota</taxon>
        <taxon>Viridiplantae</taxon>
        <taxon>Streptophyta</taxon>
        <taxon>Embryophyta</taxon>
        <taxon>Tracheophyta</taxon>
        <taxon>Spermatophyta</taxon>
        <taxon>Magnoliopsida</taxon>
        <taxon>eudicotyledons</taxon>
        <taxon>Gunneridae</taxon>
        <taxon>Pentapetalae</taxon>
        <taxon>rosids</taxon>
        <taxon>fabids</taxon>
        <taxon>Fabales</taxon>
        <taxon>Fabaceae</taxon>
        <taxon>Papilionoideae</taxon>
        <taxon>50 kb inversion clade</taxon>
        <taxon>NPAAA clade</taxon>
        <taxon>indigoferoid/millettioid clade</taxon>
        <taxon>Phaseoleae</taxon>
        <taxon>Phaseolus</taxon>
    </lineage>
</organism>
<evidence type="ECO:0000313" key="2">
    <source>
        <dbReference type="EMBL" id="KAK7378406.1"/>
    </source>
</evidence>
<dbReference type="Proteomes" id="UP001374584">
    <property type="component" value="Unassembled WGS sequence"/>
</dbReference>
<evidence type="ECO:0000313" key="3">
    <source>
        <dbReference type="Proteomes" id="UP001374584"/>
    </source>
</evidence>
<proteinExistence type="predicted"/>
<keyword evidence="1" id="KW-0472">Membrane</keyword>
<comment type="caution">
    <text evidence="2">The sequence shown here is derived from an EMBL/GenBank/DDBJ whole genome shotgun (WGS) entry which is preliminary data.</text>
</comment>
<dbReference type="EMBL" id="JAYMYR010000002">
    <property type="protein sequence ID" value="KAK7378406.1"/>
    <property type="molecule type" value="Genomic_DNA"/>
</dbReference>
<accession>A0AAN9NSI7</accession>
<keyword evidence="1" id="KW-0812">Transmembrane</keyword>
<evidence type="ECO:0000256" key="1">
    <source>
        <dbReference type="SAM" id="Phobius"/>
    </source>
</evidence>